<dbReference type="Pfam" id="PF00561">
    <property type="entry name" value="Abhydrolase_1"/>
    <property type="match status" value="1"/>
</dbReference>
<keyword evidence="3" id="KW-1185">Reference proteome</keyword>
<organism evidence="2 3">
    <name type="scientific">Sphingorhabdus contaminans</name>
    <dbReference type="NCBI Taxonomy" id="1343899"/>
    <lineage>
        <taxon>Bacteria</taxon>
        <taxon>Pseudomonadati</taxon>
        <taxon>Pseudomonadota</taxon>
        <taxon>Alphaproteobacteria</taxon>
        <taxon>Sphingomonadales</taxon>
        <taxon>Sphingomonadaceae</taxon>
        <taxon>Sphingorhabdus</taxon>
    </lineage>
</organism>
<keyword evidence="2" id="KW-0378">Hydrolase</keyword>
<accession>A0A553WCA8</accession>
<dbReference type="RefSeq" id="WP_143777532.1">
    <property type="nucleotide sequence ID" value="NZ_VKKU01000002.1"/>
</dbReference>
<dbReference type="Gene3D" id="3.40.50.1820">
    <property type="entry name" value="alpha/beta hydrolase"/>
    <property type="match status" value="1"/>
</dbReference>
<name>A0A553WCA8_9SPHN</name>
<proteinExistence type="predicted"/>
<dbReference type="AlphaFoldDB" id="A0A553WCA8"/>
<dbReference type="GO" id="GO:0016787">
    <property type="term" value="F:hydrolase activity"/>
    <property type="evidence" value="ECO:0007669"/>
    <property type="project" value="UniProtKB-KW"/>
</dbReference>
<dbReference type="SUPFAM" id="SSF53474">
    <property type="entry name" value="alpha/beta-Hydrolases"/>
    <property type="match status" value="1"/>
</dbReference>
<reference evidence="2 3" key="1">
    <citation type="submission" date="2019-07" db="EMBL/GenBank/DDBJ databases">
        <authorList>
            <person name="Park M."/>
        </authorList>
    </citation>
    <scope>NUCLEOTIDE SEQUENCE [LARGE SCALE GENOMIC DNA]</scope>
    <source>
        <strain evidence="2 3">KCTC32445</strain>
    </source>
</reference>
<feature type="domain" description="AB hydrolase-1" evidence="1">
    <location>
        <begin position="107"/>
        <end position="151"/>
    </location>
</feature>
<dbReference type="PANTHER" id="PTHR37946:SF1">
    <property type="entry name" value="SLL1969 PROTEIN"/>
    <property type="match status" value="1"/>
</dbReference>
<evidence type="ECO:0000259" key="1">
    <source>
        <dbReference type="Pfam" id="PF00561"/>
    </source>
</evidence>
<sequence>MATRFSNFNLANKQAGSADSAPPLPLLAREALSFAYMRTSAAFASTVPLDVAGNGRHVMVIPGFMASDQTTSRLRRSLQNAGFAAHGWGLGRNKGIRSDIFERLGRRVEELAIDGPLTLVGWSLGGLIAREYAKVARHDVDKVVTLGSPFSGDPRANNAWRLYEFVAGYKVDNPPIDVILSEKPPVPTCAFWSRNDGVVAPGSACGQHHESDHQVELDCTHMAFVAQPDAIRAIARVLV</sequence>
<evidence type="ECO:0000313" key="2">
    <source>
        <dbReference type="EMBL" id="TSB02314.1"/>
    </source>
</evidence>
<gene>
    <name evidence="2" type="ORF">FOM92_14550</name>
</gene>
<dbReference type="Proteomes" id="UP000320160">
    <property type="component" value="Unassembled WGS sequence"/>
</dbReference>
<dbReference type="OrthoDB" id="7389193at2"/>
<dbReference type="EMBL" id="VKKU01000002">
    <property type="protein sequence ID" value="TSB02314.1"/>
    <property type="molecule type" value="Genomic_DNA"/>
</dbReference>
<protein>
    <submittedName>
        <fullName evidence="2">Alpha/beta hydrolase</fullName>
    </submittedName>
</protein>
<dbReference type="PANTHER" id="PTHR37946">
    <property type="entry name" value="SLL1969 PROTEIN"/>
    <property type="match status" value="1"/>
</dbReference>
<evidence type="ECO:0000313" key="3">
    <source>
        <dbReference type="Proteomes" id="UP000320160"/>
    </source>
</evidence>
<dbReference type="InterPro" id="IPR000073">
    <property type="entry name" value="AB_hydrolase_1"/>
</dbReference>
<dbReference type="InterPro" id="IPR029058">
    <property type="entry name" value="AB_hydrolase_fold"/>
</dbReference>
<comment type="caution">
    <text evidence="2">The sequence shown here is derived from an EMBL/GenBank/DDBJ whole genome shotgun (WGS) entry which is preliminary data.</text>
</comment>